<dbReference type="InterPro" id="IPR043128">
    <property type="entry name" value="Rev_trsase/Diguanyl_cyclase"/>
</dbReference>
<dbReference type="InterPro" id="IPR041577">
    <property type="entry name" value="RT_RNaseH_2"/>
</dbReference>
<feature type="domain" description="Reverse transcriptase/retrotransposon-derived protein RNase H-like" evidence="2">
    <location>
        <begin position="103"/>
        <end position="202"/>
    </location>
</feature>
<keyword evidence="4" id="KW-1185">Reference proteome</keyword>
<dbReference type="PANTHER" id="PTHR37984:SF5">
    <property type="entry name" value="PROTEIN NYNRIN-LIKE"/>
    <property type="match status" value="1"/>
</dbReference>
<evidence type="ECO:0000313" key="4">
    <source>
        <dbReference type="Proteomes" id="UP000230423"/>
    </source>
</evidence>
<dbReference type="GO" id="GO:0003824">
    <property type="term" value="F:catalytic activity"/>
    <property type="evidence" value="ECO:0007669"/>
    <property type="project" value="UniProtKB-KW"/>
</dbReference>
<dbReference type="PANTHER" id="PTHR37984">
    <property type="entry name" value="PROTEIN CBG26694"/>
    <property type="match status" value="1"/>
</dbReference>
<organism evidence="3 4">
    <name type="scientific">Teladorsagia circumcincta</name>
    <name type="common">Brown stomach worm</name>
    <name type="synonym">Ostertagia circumcincta</name>
    <dbReference type="NCBI Taxonomy" id="45464"/>
    <lineage>
        <taxon>Eukaryota</taxon>
        <taxon>Metazoa</taxon>
        <taxon>Ecdysozoa</taxon>
        <taxon>Nematoda</taxon>
        <taxon>Chromadorea</taxon>
        <taxon>Rhabditida</taxon>
        <taxon>Rhabditina</taxon>
        <taxon>Rhabditomorpha</taxon>
        <taxon>Strongyloidea</taxon>
        <taxon>Trichostrongylidae</taxon>
        <taxon>Teladorsagia</taxon>
    </lineage>
</organism>
<dbReference type="AlphaFoldDB" id="A0A2G9TUR2"/>
<accession>A0A2G9TUR2</accession>
<protein>
    <recommendedName>
        <fullName evidence="2">Reverse transcriptase/retrotransposon-derived protein RNase H-like domain-containing protein</fullName>
    </recommendedName>
</protein>
<evidence type="ECO:0000313" key="3">
    <source>
        <dbReference type="EMBL" id="PIO61753.1"/>
    </source>
</evidence>
<dbReference type="OrthoDB" id="5850908at2759"/>
<dbReference type="InterPro" id="IPR050951">
    <property type="entry name" value="Retrovirus_Pol_polyprotein"/>
</dbReference>
<reference evidence="3 4" key="1">
    <citation type="submission" date="2015-09" db="EMBL/GenBank/DDBJ databases">
        <title>Draft genome of the parasitic nematode Teladorsagia circumcincta isolate WARC Sus (inbred).</title>
        <authorList>
            <person name="Mitreva M."/>
        </authorList>
    </citation>
    <scope>NUCLEOTIDE SEQUENCE [LARGE SCALE GENOMIC DNA]</scope>
    <source>
        <strain evidence="3 4">S</strain>
    </source>
</reference>
<evidence type="ECO:0000259" key="2">
    <source>
        <dbReference type="Pfam" id="PF17919"/>
    </source>
</evidence>
<dbReference type="Gene3D" id="3.30.70.270">
    <property type="match status" value="1"/>
</dbReference>
<dbReference type="CDD" id="cd09274">
    <property type="entry name" value="RNase_HI_RT_Ty3"/>
    <property type="match status" value="1"/>
</dbReference>
<name>A0A2G9TUR2_TELCI</name>
<dbReference type="Proteomes" id="UP000230423">
    <property type="component" value="Unassembled WGS sequence"/>
</dbReference>
<sequence length="372" mass="42346">MLLTLVPSSRCYAMRTGSLSVVRRDSRSPQITLIDYGFRVLFEKCNFRQTQIKYLGFVIDAQGRRPHPDKVEAIQKRTTPKVDLHNLRTSLDALTKEDAVYTWTPKCRSPFAKIKAVLNSDLLLTHYVPNLPIIVAADASNYGIGATLSHRFPDGSEKVAYHVSRCLTPAQKDYSQIEKEALALILAVQKFHCFVHRRHFTLKTDHKPLVATFGNKKGIPVYSVNRLQRYATILLNYNFTIASVNTKHFGQVDAVSRLIASHSSTPEGYVIANVDVDVTAKFIENCRHLPVSTETIPTATKDDSVIKSHRLHKVWKMAQDRSRFSLLALLQPTKYSENRRRLSTPASRIMIPRHNNAVYFMHYTRLIQDKQG</sequence>
<proteinExistence type="predicted"/>
<evidence type="ECO:0000256" key="1">
    <source>
        <dbReference type="ARBA" id="ARBA00023268"/>
    </source>
</evidence>
<dbReference type="EMBL" id="KZ353073">
    <property type="protein sequence ID" value="PIO61753.1"/>
    <property type="molecule type" value="Genomic_DNA"/>
</dbReference>
<dbReference type="Pfam" id="PF17919">
    <property type="entry name" value="RT_RNaseH_2"/>
    <property type="match status" value="1"/>
</dbReference>
<dbReference type="InterPro" id="IPR043502">
    <property type="entry name" value="DNA/RNA_pol_sf"/>
</dbReference>
<gene>
    <name evidence="3" type="ORF">TELCIR_16715</name>
</gene>
<keyword evidence="1" id="KW-0511">Multifunctional enzyme</keyword>
<dbReference type="SUPFAM" id="SSF56672">
    <property type="entry name" value="DNA/RNA polymerases"/>
    <property type="match status" value="1"/>
</dbReference>